<feature type="compositionally biased region" description="Basic and acidic residues" evidence="7">
    <location>
        <begin position="260"/>
        <end position="293"/>
    </location>
</feature>
<dbReference type="Gramene" id="KCW71535">
    <property type="protein sequence ID" value="KCW71535"/>
    <property type="gene ID" value="EUGRSUZ_E00078"/>
</dbReference>
<comment type="similarity">
    <text evidence="2">Belongs to the bZIP family.</text>
</comment>
<organism evidence="9">
    <name type="scientific">Eucalyptus grandis</name>
    <name type="common">Flooded gum</name>
    <dbReference type="NCBI Taxonomy" id="71139"/>
    <lineage>
        <taxon>Eukaryota</taxon>
        <taxon>Viridiplantae</taxon>
        <taxon>Streptophyta</taxon>
        <taxon>Embryophyta</taxon>
        <taxon>Tracheophyta</taxon>
        <taxon>Spermatophyta</taxon>
        <taxon>Magnoliopsida</taxon>
        <taxon>eudicotyledons</taxon>
        <taxon>Gunneridae</taxon>
        <taxon>Pentapetalae</taxon>
        <taxon>rosids</taxon>
        <taxon>malvids</taxon>
        <taxon>Myrtales</taxon>
        <taxon>Myrtaceae</taxon>
        <taxon>Myrtoideae</taxon>
        <taxon>Eucalypteae</taxon>
        <taxon>Eucalyptus</taxon>
    </lineage>
</organism>
<dbReference type="Pfam" id="PF07777">
    <property type="entry name" value="MFMR"/>
    <property type="match status" value="1"/>
</dbReference>
<reference evidence="9" key="1">
    <citation type="submission" date="2013-07" db="EMBL/GenBank/DDBJ databases">
        <title>The genome of Eucalyptus grandis.</title>
        <authorList>
            <person name="Schmutz J."/>
            <person name="Hayes R."/>
            <person name="Myburg A."/>
            <person name="Tuskan G."/>
            <person name="Grattapaglia D."/>
            <person name="Rokhsar D.S."/>
        </authorList>
    </citation>
    <scope>NUCLEOTIDE SEQUENCE</scope>
    <source>
        <tissue evidence="9">Leaf extractions</tissue>
    </source>
</reference>
<feature type="compositionally biased region" description="Basic and acidic residues" evidence="7">
    <location>
        <begin position="369"/>
        <end position="384"/>
    </location>
</feature>
<protein>
    <recommendedName>
        <fullName evidence="8">BZIP domain-containing protein</fullName>
    </recommendedName>
</protein>
<dbReference type="SMART" id="SM00338">
    <property type="entry name" value="BRLZ"/>
    <property type="match status" value="1"/>
</dbReference>
<feature type="domain" description="BZIP" evidence="8">
    <location>
        <begin position="263"/>
        <end position="326"/>
    </location>
</feature>
<dbReference type="FunFam" id="1.20.5.170:FF:000063">
    <property type="entry name" value="G-box binding factor 3"/>
    <property type="match status" value="1"/>
</dbReference>
<evidence type="ECO:0000256" key="4">
    <source>
        <dbReference type="ARBA" id="ARBA00023125"/>
    </source>
</evidence>
<dbReference type="AlphaFoldDB" id="A0A059C013"/>
<feature type="region of interest" description="Disordered" evidence="7">
    <location>
        <begin position="1"/>
        <end position="27"/>
    </location>
</feature>
<dbReference type="OrthoDB" id="1642657at2759"/>
<dbReference type="GO" id="GO:0005634">
    <property type="term" value="C:nucleus"/>
    <property type="evidence" value="ECO:0000318"/>
    <property type="project" value="GO_Central"/>
</dbReference>
<dbReference type="GO" id="GO:0043565">
    <property type="term" value="F:sequence-specific DNA binding"/>
    <property type="evidence" value="ECO:0000318"/>
    <property type="project" value="GO_Central"/>
</dbReference>
<accession>A0A059C013</accession>
<dbReference type="InterPro" id="IPR004827">
    <property type="entry name" value="bZIP"/>
</dbReference>
<dbReference type="GO" id="GO:0003700">
    <property type="term" value="F:DNA-binding transcription factor activity"/>
    <property type="evidence" value="ECO:0007669"/>
    <property type="project" value="InterPro"/>
</dbReference>
<evidence type="ECO:0000259" key="8">
    <source>
        <dbReference type="PROSITE" id="PS50217"/>
    </source>
</evidence>
<evidence type="ECO:0000256" key="5">
    <source>
        <dbReference type="ARBA" id="ARBA00023163"/>
    </source>
</evidence>
<dbReference type="KEGG" id="egr:104443387"/>
<dbReference type="GO" id="GO:0000976">
    <property type="term" value="F:transcription cis-regulatory region binding"/>
    <property type="evidence" value="ECO:0007669"/>
    <property type="project" value="UniProtKB-ARBA"/>
</dbReference>
<evidence type="ECO:0000313" key="9">
    <source>
        <dbReference type="EMBL" id="KCW71536.1"/>
    </source>
</evidence>
<dbReference type="Gramene" id="KCW71536">
    <property type="protein sequence ID" value="KCW71536"/>
    <property type="gene ID" value="EUGRSUZ_E00078"/>
</dbReference>
<dbReference type="Pfam" id="PF00170">
    <property type="entry name" value="bZIP_1"/>
    <property type="match status" value="1"/>
</dbReference>
<keyword evidence="4" id="KW-0238">DNA-binding</keyword>
<dbReference type="GO" id="GO:0006355">
    <property type="term" value="P:regulation of DNA-templated transcription"/>
    <property type="evidence" value="ECO:0000318"/>
    <property type="project" value="GO_Central"/>
</dbReference>
<dbReference type="InterPro" id="IPR045314">
    <property type="entry name" value="bZIP_plant_GBF1"/>
</dbReference>
<feature type="compositionally biased region" description="Basic and acidic residues" evidence="7">
    <location>
        <begin position="1"/>
        <end position="14"/>
    </location>
</feature>
<dbReference type="SUPFAM" id="SSF57959">
    <property type="entry name" value="Leucine zipper domain"/>
    <property type="match status" value="1"/>
</dbReference>
<name>A0A059C013_EUCGR</name>
<gene>
    <name evidence="9" type="ORF">EUGRSUZ_E00078</name>
</gene>
<dbReference type="InterPro" id="IPR046347">
    <property type="entry name" value="bZIP_sf"/>
</dbReference>
<feature type="region of interest" description="Disordered" evidence="7">
    <location>
        <begin position="363"/>
        <end position="406"/>
    </location>
</feature>
<dbReference type="Gene3D" id="1.20.5.170">
    <property type="match status" value="1"/>
</dbReference>
<dbReference type="FunCoup" id="A0A059C013">
    <property type="interactions" value="64"/>
</dbReference>
<keyword evidence="6" id="KW-0539">Nucleus</keyword>
<keyword evidence="5" id="KW-0804">Transcription</keyword>
<feature type="compositionally biased region" description="Polar residues" evidence="7">
    <location>
        <begin position="222"/>
        <end position="232"/>
    </location>
</feature>
<dbReference type="InterPro" id="IPR044827">
    <property type="entry name" value="GBF-like"/>
</dbReference>
<sequence length="406" mass="43482">MGNNEETKSSKSDKSSSPVPPQDQTGVHVYHPDWAAMHAYYGPRVALPPYYNSAVSSGHGPHPYMWGPPQPMMPPYGPPYAAIYSHGGVYGHPAIPLTPTPLAAETPKKSSANSDNGLVKKLKSFEGLAMSIGSGGDADSADDGTDKRSSQSADSGDSSDEDQSGADKARRKRSREGTSSNGDGKSEVQGKVAGEVDAASENVSGGAIERPRATGKLAAPVNSPSMSSSLDLKNSCMDANANPVSILQPGVVPPEAWLQNERELKRERRKQSNRESARRSRLRKQAETEELAKKVDSLSAENKALKSEISQLTENSDKLRLENATLMERLENAQGVEKAVESLGKFNDNGLLSDKTENLLSRVNNSGAVDRRSEDEGEIYERKSNSGAKLHQLLDSKPRTDAVAAG</sequence>
<evidence type="ECO:0000256" key="6">
    <source>
        <dbReference type="ARBA" id="ARBA00023242"/>
    </source>
</evidence>
<keyword evidence="3" id="KW-0805">Transcription regulation</keyword>
<evidence type="ECO:0000256" key="1">
    <source>
        <dbReference type="ARBA" id="ARBA00004123"/>
    </source>
</evidence>
<evidence type="ECO:0000256" key="2">
    <source>
        <dbReference type="ARBA" id="ARBA00007163"/>
    </source>
</evidence>
<dbReference type="PANTHER" id="PTHR45967:SF1">
    <property type="entry name" value="G-BOX-BINDING FACTOR 3"/>
    <property type="match status" value="1"/>
</dbReference>
<dbReference type="PROSITE" id="PS00036">
    <property type="entry name" value="BZIP_BASIC"/>
    <property type="match status" value="1"/>
</dbReference>
<dbReference type="OMA" id="PASAHMK"/>
<evidence type="ECO:0000256" key="3">
    <source>
        <dbReference type="ARBA" id="ARBA00023015"/>
    </source>
</evidence>
<dbReference type="CDD" id="cd14702">
    <property type="entry name" value="bZIP_plant_GBF1"/>
    <property type="match status" value="1"/>
</dbReference>
<dbReference type="GO" id="GO:0005737">
    <property type="term" value="C:cytoplasm"/>
    <property type="evidence" value="ECO:0007669"/>
    <property type="project" value="UniProtKB-ARBA"/>
</dbReference>
<dbReference type="Pfam" id="PF16596">
    <property type="entry name" value="MFMR_assoc"/>
    <property type="match status" value="1"/>
</dbReference>
<dbReference type="PROSITE" id="PS50217">
    <property type="entry name" value="BZIP"/>
    <property type="match status" value="1"/>
</dbReference>
<evidence type="ECO:0000256" key="7">
    <source>
        <dbReference type="SAM" id="MobiDB-lite"/>
    </source>
</evidence>
<dbReference type="eggNOG" id="ENOG502QRCN">
    <property type="taxonomic scope" value="Eukaryota"/>
</dbReference>
<proteinExistence type="inferred from homology"/>
<comment type="subcellular location">
    <subcellularLocation>
        <location evidence="1">Nucleus</location>
    </subcellularLocation>
</comment>
<dbReference type="PANTHER" id="PTHR45967">
    <property type="entry name" value="G-BOX-BINDING FACTOR 3-RELATED"/>
    <property type="match status" value="1"/>
</dbReference>
<dbReference type="InterPro" id="IPR012900">
    <property type="entry name" value="MFMR"/>
</dbReference>
<feature type="region of interest" description="Disordered" evidence="7">
    <location>
        <begin position="130"/>
        <end position="293"/>
    </location>
</feature>
<dbReference type="EMBL" id="KK198757">
    <property type="protein sequence ID" value="KCW71535.1"/>
    <property type="molecule type" value="Genomic_DNA"/>
</dbReference>
<dbReference type="EMBL" id="KK198757">
    <property type="protein sequence ID" value="KCW71536.1"/>
    <property type="molecule type" value="Genomic_DNA"/>
</dbReference>